<dbReference type="Gene3D" id="3.60.21.10">
    <property type="match status" value="1"/>
</dbReference>
<name>A0A1Q9H499_PHODP</name>
<dbReference type="Proteomes" id="UP000516656">
    <property type="component" value="Chromosome 1"/>
</dbReference>
<dbReference type="PROSITE" id="PS51257">
    <property type="entry name" value="PROKAR_LIPOPROTEIN"/>
    <property type="match status" value="1"/>
</dbReference>
<evidence type="ECO:0000313" key="3">
    <source>
        <dbReference type="Proteomes" id="UP000218676"/>
    </source>
</evidence>
<dbReference type="InterPro" id="IPR029052">
    <property type="entry name" value="Metallo-depent_PP-like"/>
</dbReference>
<sequence length="270" mass="30398">MSYCKLPTLFFIALYALVGCNDHHQHTKINLAINYFSQAPESILAKVNILGQQERLVADWLSQNLYEARETSEYQHSHFISLYSNQSQRQGTSTSALALVDVLLLKPESIDEHQFAIPKGKPILATTMNLAPFRHDGLNLFGIDGDKNRVFTKYYDKDLVGFISLNNSNFDPTTSITKNDIVRLKETAHELEKNHINKVILVSQFDMKTTQAIIATAQLTNIDVVLTQEAPKKVVLDGGTCYASFSNHFDQLDRLQLQFSKQGAVNICAF</sequence>
<evidence type="ECO:0000313" key="2">
    <source>
        <dbReference type="EMBL" id="QOD57420.1"/>
    </source>
</evidence>
<dbReference type="RefSeq" id="WP_044175249.1">
    <property type="nucleotide sequence ID" value="NZ_AP018045.1"/>
</dbReference>
<organism evidence="1 3">
    <name type="scientific">Photobacterium damsela subsp. piscicida</name>
    <name type="common">Pasteurella piscicida</name>
    <dbReference type="NCBI Taxonomy" id="38294"/>
    <lineage>
        <taxon>Bacteria</taxon>
        <taxon>Pseudomonadati</taxon>
        <taxon>Pseudomonadota</taxon>
        <taxon>Gammaproteobacteria</taxon>
        <taxon>Vibrionales</taxon>
        <taxon>Vibrionaceae</taxon>
        <taxon>Photobacterium</taxon>
    </lineage>
</organism>
<reference evidence="2 4" key="3">
    <citation type="submission" date="2020-09" db="EMBL/GenBank/DDBJ databases">
        <title>Complete, closed and curated genome sequences of Photobacterium damselae subsp. piscicida isolates from Australia indicate localised evolution and additional plasmid-borne pathogenicity mechanisms.</title>
        <authorList>
            <person name="Baseggio L."/>
            <person name="Silayeva O."/>
            <person name="Buller N."/>
            <person name="Landos M."/>
            <person name="Engelstaedter J."/>
            <person name="Barnes A.C."/>
        </authorList>
    </citation>
    <scope>NUCLEOTIDE SEQUENCE [LARGE SCALE GENOMIC DNA]</scope>
    <source>
        <strain evidence="2 4">AS-16-0540-1</strain>
    </source>
</reference>
<dbReference type="AlphaFoldDB" id="A0A1Q9H499"/>
<proteinExistence type="predicted"/>
<dbReference type="Proteomes" id="UP000218676">
    <property type="component" value="Chromosome 1"/>
</dbReference>
<dbReference type="EMBL" id="AP018045">
    <property type="protein sequence ID" value="BAX53497.1"/>
    <property type="molecule type" value="Genomic_DNA"/>
</dbReference>
<dbReference type="EMBL" id="CP061854">
    <property type="protein sequence ID" value="QOD57420.1"/>
    <property type="molecule type" value="Genomic_DNA"/>
</dbReference>
<protein>
    <submittedName>
        <fullName evidence="1">Uncharacterized protein</fullName>
    </submittedName>
</protein>
<reference evidence="3" key="2">
    <citation type="submission" date="2017-05" db="EMBL/GenBank/DDBJ databases">
        <title>Whole genome sequence of fish pathogenic bacteria, Photobacterium damselae subsp. piscicida, strain 91-197, isolated from hybrid striped bass (Morone sp.) in USA.</title>
        <authorList>
            <person name="Teru Y."/>
            <person name="Hikima J."/>
            <person name="Kono T."/>
            <person name="Sakai M."/>
            <person name="Takano T."/>
            <person name="Hawke J.P."/>
            <person name="Takeyama H."/>
            <person name="Aoki T."/>
        </authorList>
    </citation>
    <scope>NUCLEOTIDE SEQUENCE [LARGE SCALE GENOMIC DNA]</scope>
    <source>
        <strain evidence="3">91-197</strain>
    </source>
</reference>
<gene>
    <name evidence="2" type="ORF">IC627_05560</name>
    <name evidence="1" type="ORF">PDPUS_1_02123</name>
</gene>
<accession>A0A1Q9H499</accession>
<evidence type="ECO:0000313" key="4">
    <source>
        <dbReference type="Proteomes" id="UP000516656"/>
    </source>
</evidence>
<evidence type="ECO:0000313" key="1">
    <source>
        <dbReference type="EMBL" id="BAX53497.1"/>
    </source>
</evidence>
<reference evidence="1" key="1">
    <citation type="journal article" date="2017" name="Genome Announc.">
        <title>Whole-Genome Sequence of Photobacterium damselae subsp. piscicida Strain 91-197, Isolated from Hybrid Striped Bass (Morone sp.) in the United States.</title>
        <authorList>
            <person name="Teru Y."/>
            <person name="Hikima J."/>
            <person name="Kono T."/>
            <person name="Sakai M."/>
            <person name="Takano T."/>
            <person name="Hawke J.P."/>
            <person name="Takeyama H."/>
            <person name="Aoki T."/>
        </authorList>
    </citation>
    <scope>NUCLEOTIDE SEQUENCE</scope>
    <source>
        <strain evidence="1">91-197</strain>
    </source>
</reference>